<evidence type="ECO:0000313" key="2">
    <source>
        <dbReference type="EMBL" id="MBK0399245.1"/>
    </source>
</evidence>
<dbReference type="AlphaFoldDB" id="A0A8J7SGT4"/>
<dbReference type="EMBL" id="JAEHHL010000004">
    <property type="protein sequence ID" value="MBK0399245.1"/>
    <property type="molecule type" value="Genomic_DNA"/>
</dbReference>
<feature type="signal peptide" evidence="1">
    <location>
        <begin position="1"/>
        <end position="26"/>
    </location>
</feature>
<keyword evidence="1" id="KW-0732">Signal</keyword>
<comment type="caution">
    <text evidence="2">The sequence shown here is derived from an EMBL/GenBank/DDBJ whole genome shotgun (WGS) entry which is preliminary data.</text>
</comment>
<evidence type="ECO:0000313" key="3">
    <source>
        <dbReference type="Proteomes" id="UP000655420"/>
    </source>
</evidence>
<feature type="chain" id="PRO_5035148519" evidence="1">
    <location>
        <begin position="27"/>
        <end position="304"/>
    </location>
</feature>
<dbReference type="Pfam" id="PF13557">
    <property type="entry name" value="Phenol_MetA_deg"/>
    <property type="match status" value="1"/>
</dbReference>
<sequence>MRLIRLTTAAVLALVVAMTCLRAAQAQDLEPRAFANTPVGMNFMLASFRYTEGSVAFNTTLPVEDAEVHSHSGVLAYIRAFDLAGMSSKIGVVVPFAHVSGSALLAGAPQAREVTGFGDPRLRLSVNFFGAPAMTLEEFASYRQDLILGATIEVSPPLGQYNEDKLLNVGSNRWSVKGEVGASKALGPLTLETSVAATVFTANDDFLGGKRLEQDPLFAAQAHMIYQFRPGLWGSLDGTYYTGAQPTIDGVPGEHLANARLGLTLSVDLSRHNSIKLFGTTGVYSRTGLDFDSLGIAWQVRWGG</sequence>
<dbReference type="Proteomes" id="UP000655420">
    <property type="component" value="Unassembled WGS sequence"/>
</dbReference>
<dbReference type="InterPro" id="IPR025737">
    <property type="entry name" value="FApF"/>
</dbReference>
<organism evidence="2 3">
    <name type="scientific">Thermohalobaculum xanthum</name>
    <dbReference type="NCBI Taxonomy" id="2753746"/>
    <lineage>
        <taxon>Bacteria</taxon>
        <taxon>Pseudomonadati</taxon>
        <taxon>Pseudomonadota</taxon>
        <taxon>Alphaproteobacteria</taxon>
        <taxon>Rhodobacterales</taxon>
        <taxon>Paracoccaceae</taxon>
        <taxon>Thermohalobaculum</taxon>
    </lineage>
</organism>
<accession>A0A8J7SGT4</accession>
<keyword evidence="3" id="KW-1185">Reference proteome</keyword>
<dbReference type="RefSeq" id="WP_200609314.1">
    <property type="nucleotide sequence ID" value="NZ_JAEHHL010000004.1"/>
</dbReference>
<name>A0A8J7SGT4_9RHOB</name>
<reference evidence="2" key="1">
    <citation type="submission" date="2020-12" db="EMBL/GenBank/DDBJ databases">
        <title>Bacterial taxonomy.</title>
        <authorList>
            <person name="Pan X."/>
        </authorList>
    </citation>
    <scope>NUCLEOTIDE SEQUENCE</scope>
    <source>
        <strain evidence="2">M0105</strain>
    </source>
</reference>
<proteinExistence type="predicted"/>
<protein>
    <submittedName>
        <fullName evidence="2">Transporter</fullName>
    </submittedName>
</protein>
<gene>
    <name evidence="2" type="ORF">H0I76_08590</name>
</gene>
<evidence type="ECO:0000256" key="1">
    <source>
        <dbReference type="SAM" id="SignalP"/>
    </source>
</evidence>